<dbReference type="GO" id="GO:0008157">
    <property type="term" value="F:protein phosphatase 1 binding"/>
    <property type="evidence" value="ECO:0007669"/>
    <property type="project" value="TreeGrafter"/>
</dbReference>
<keyword evidence="4" id="KW-1185">Reference proteome</keyword>
<feature type="compositionally biased region" description="Polar residues" evidence="1">
    <location>
        <begin position="513"/>
        <end position="531"/>
    </location>
</feature>
<evidence type="ECO:0000313" key="4">
    <source>
        <dbReference type="Proteomes" id="UP000183567"/>
    </source>
</evidence>
<dbReference type="EMBL" id="LVVM01003160">
    <property type="protein sequence ID" value="OJA15394.1"/>
    <property type="molecule type" value="Genomic_DNA"/>
</dbReference>
<dbReference type="GO" id="GO:0000164">
    <property type="term" value="C:protein phosphatase type 1 complex"/>
    <property type="evidence" value="ECO:0007669"/>
    <property type="project" value="TreeGrafter"/>
</dbReference>
<dbReference type="GO" id="GO:2001069">
    <property type="term" value="F:glycogen binding"/>
    <property type="evidence" value="ECO:0007669"/>
    <property type="project" value="TreeGrafter"/>
</dbReference>
<feature type="region of interest" description="Disordered" evidence="1">
    <location>
        <begin position="81"/>
        <end position="100"/>
    </location>
</feature>
<feature type="region of interest" description="Disordered" evidence="1">
    <location>
        <begin position="549"/>
        <end position="680"/>
    </location>
</feature>
<dbReference type="Pfam" id="PF03370">
    <property type="entry name" value="CBM_21"/>
    <property type="match status" value="1"/>
</dbReference>
<dbReference type="InterPro" id="IPR050782">
    <property type="entry name" value="PP1_regulatory_subunit_3"/>
</dbReference>
<feature type="compositionally biased region" description="Basic and acidic residues" evidence="1">
    <location>
        <begin position="558"/>
        <end position="567"/>
    </location>
</feature>
<evidence type="ECO:0000313" key="3">
    <source>
        <dbReference type="EMBL" id="OJA15394.1"/>
    </source>
</evidence>
<dbReference type="AlphaFoldDB" id="A0A1J8R0Z5"/>
<evidence type="ECO:0000259" key="2">
    <source>
        <dbReference type="PROSITE" id="PS51159"/>
    </source>
</evidence>
<protein>
    <recommendedName>
        <fullName evidence="2">CBM21 domain-containing protein</fullName>
    </recommendedName>
</protein>
<accession>A0A1J8R0Z5</accession>
<dbReference type="PANTHER" id="PTHR12307:SF36">
    <property type="entry name" value="GLYCOGEN-BINDING SUBUNIT 76A"/>
    <property type="match status" value="1"/>
</dbReference>
<feature type="region of interest" description="Disordered" evidence="1">
    <location>
        <begin position="288"/>
        <end position="316"/>
    </location>
</feature>
<feature type="domain" description="CBM21" evidence="2">
    <location>
        <begin position="330"/>
        <end position="441"/>
    </location>
</feature>
<dbReference type="OrthoDB" id="1881at2759"/>
<evidence type="ECO:0000256" key="1">
    <source>
        <dbReference type="SAM" id="MobiDB-lite"/>
    </source>
</evidence>
<gene>
    <name evidence="3" type="ORF">AZE42_11047</name>
</gene>
<feature type="region of interest" description="Disordered" evidence="1">
    <location>
        <begin position="505"/>
        <end position="531"/>
    </location>
</feature>
<dbReference type="PANTHER" id="PTHR12307">
    <property type="entry name" value="PROTEIN PHOSPHATASE 1 REGULATORY SUBUNIT"/>
    <property type="match status" value="1"/>
</dbReference>
<feature type="compositionally biased region" description="Low complexity" evidence="1">
    <location>
        <begin position="644"/>
        <end position="670"/>
    </location>
</feature>
<feature type="compositionally biased region" description="Low complexity" evidence="1">
    <location>
        <begin position="83"/>
        <end position="96"/>
    </location>
</feature>
<organism evidence="3 4">
    <name type="scientific">Rhizopogon vesiculosus</name>
    <dbReference type="NCBI Taxonomy" id="180088"/>
    <lineage>
        <taxon>Eukaryota</taxon>
        <taxon>Fungi</taxon>
        <taxon>Dikarya</taxon>
        <taxon>Basidiomycota</taxon>
        <taxon>Agaricomycotina</taxon>
        <taxon>Agaricomycetes</taxon>
        <taxon>Agaricomycetidae</taxon>
        <taxon>Boletales</taxon>
        <taxon>Suillineae</taxon>
        <taxon>Rhizopogonaceae</taxon>
        <taxon>Rhizopogon</taxon>
    </lineage>
</organism>
<dbReference type="Proteomes" id="UP000183567">
    <property type="component" value="Unassembled WGS sequence"/>
</dbReference>
<dbReference type="InterPro" id="IPR038175">
    <property type="entry name" value="CBM21_dom_sf"/>
</dbReference>
<dbReference type="STRING" id="180088.A0A1J8R0Z5"/>
<proteinExistence type="predicted"/>
<reference evidence="3 4" key="1">
    <citation type="submission" date="2016-03" db="EMBL/GenBank/DDBJ databases">
        <title>Comparative genomics of the ectomycorrhizal sister species Rhizopogon vinicolor and Rhizopogon vesiculosus (Basidiomycota: Boletales) reveals a divergence of the mating type B locus.</title>
        <authorList>
            <person name="Mujic A.B."/>
            <person name="Kuo A."/>
            <person name="Tritt A."/>
            <person name="Lipzen A."/>
            <person name="Chen C."/>
            <person name="Johnson J."/>
            <person name="Sharma A."/>
            <person name="Barry K."/>
            <person name="Grigoriev I.V."/>
            <person name="Spatafora J.W."/>
        </authorList>
    </citation>
    <scope>NUCLEOTIDE SEQUENCE [LARGE SCALE GENOMIC DNA]</scope>
    <source>
        <strain evidence="3 4">AM-OR11-056</strain>
    </source>
</reference>
<feature type="compositionally biased region" description="Polar residues" evidence="1">
    <location>
        <begin position="568"/>
        <end position="583"/>
    </location>
</feature>
<dbReference type="PROSITE" id="PS51159">
    <property type="entry name" value="CBM21"/>
    <property type="match status" value="1"/>
</dbReference>
<comment type="caution">
    <text evidence="3">The sequence shown here is derived from an EMBL/GenBank/DDBJ whole genome shotgun (WGS) entry which is preliminary data.</text>
</comment>
<feature type="compositionally biased region" description="Low complexity" evidence="1">
    <location>
        <begin position="114"/>
        <end position="132"/>
    </location>
</feature>
<name>A0A1J8R0Z5_9AGAM</name>
<feature type="region of interest" description="Disordered" evidence="1">
    <location>
        <begin position="108"/>
        <end position="183"/>
    </location>
</feature>
<dbReference type="Gene3D" id="2.60.40.2440">
    <property type="entry name" value="Carbohydrate binding type-21 domain"/>
    <property type="match status" value="1"/>
</dbReference>
<dbReference type="GO" id="GO:0005979">
    <property type="term" value="P:regulation of glycogen biosynthetic process"/>
    <property type="evidence" value="ECO:0007669"/>
    <property type="project" value="TreeGrafter"/>
</dbReference>
<sequence length="767" mass="83716">MSSMACETSQFHIPFPSTSPEVLLDGNDADIQMLQRLSCLPYVPLSESTIAKLLDDSVLDHDKGHLSDESSIRFPTTDVYHYDSSSSNSSTSSTPSDESHIIIPRIRRVRGQNSPTASVSHPSSPTPSSIKSRNNLRVRGQADIIKGGQRTLELSDTSDADTVRPLQGSPQAPSDIAGSAKPTLLGAHPRQLSSEMRANSLPHLDSHLHGAQSGNLNLSPQMRFIRKKSGEPVKPSLKRPKVPSLLIPTTGVGVVKSEPTTPTLSKAVHFDPKLEHVKLFLAKQKPLAVSRDHDPTDTSGTESDFPSFVRGPPDDGPEKQIELQIWNMPSVPPEDADVILQGLTLSQSDKTIVGTVRVRNIAYEKWVAARFTLDLWQTTSEVTARYMESVDGGAFDIFTFSIRLHDMWARIEGKTMFIALRYSAAGRHFWDNNNGANYMVRFVPILAARKAFPATELMMEGSSVKLDLAGVDAGPPRASLSPRSAPTFTPDASLPAKYHRGFASKVPGGGTLPTFSPSGTRTPTYPSELSSVLSKHTPYRVEKIPSRHNRSITIGSPRELEGRESHIVRSSSAEFEFPLSQSRAGRERNHRRGYFDRPVSGTLRKTPPGSPLSSLPEERSPTCGSDPIPSLFERFTAQGVARVSSESSDSTTMSNSSSRSSPLTSSGPDTPDSDDKPSLNDSYSQFLNQFCFFTGSNSLMSDHSPGSITRSQSASEIEAFLRSHSPHRYSPPPLRNLAFNEHRSYSLDNIAASHHTQRGKSMLASVA</sequence>
<dbReference type="InterPro" id="IPR005036">
    <property type="entry name" value="CBM21_dom"/>
</dbReference>